<feature type="region of interest" description="Disordered" evidence="1">
    <location>
        <begin position="718"/>
        <end position="747"/>
    </location>
</feature>
<dbReference type="PANTHER" id="PTHR46848:SF1">
    <property type="entry name" value="REGULATOR OF G-PROTEIN SIGNALING 3"/>
    <property type="match status" value="1"/>
</dbReference>
<evidence type="ECO:0000259" key="4">
    <source>
        <dbReference type="PROSITE" id="PS50132"/>
    </source>
</evidence>
<proteinExistence type="predicted"/>
<dbReference type="Gene3D" id="1.10.196.10">
    <property type="match status" value="1"/>
</dbReference>
<accession>A0ABM3YUT2</accession>
<dbReference type="SMART" id="SM00239">
    <property type="entry name" value="C2"/>
    <property type="match status" value="1"/>
</dbReference>
<sequence>MGTINIGGQWDETICNMIACQHPPCWESMRRIESGHPHIFLKNVVIPGRDIPASEDKLPTLKIVDLPLHYPRRERVKCVGGFDSSSKTISRSKGARNCFSNCILNDDWIPPISVLSSERNPFPGLNSRMESQSLHFPPISFTSLKQPEKMQATDLAKFGVQRLGSQAACGSTVIRWVPDMRPRFLQTENPNRREKAPPQGICVKDLALESLLSLKDHQGTKRKKSNRVPTGGQPYFRHLRRNQKSNQSSSLGQQRNTDDSLLRTRKHPVPALHLLLQNEESVTQESKRGRELLETKEKLAAPFIVQKAPSFDRSEAKIPMKDKDSGRSLGRQPKIVSGGSLVLRHLMVEQLGDASNHQDKKGGGLLEHSQVFPESAAGNCKLQACPRMFARRKSCVKFMEYKSNMARLGMEGMEFGVGVKGCIPEQFLGENLSQVQSSPKRLPAFLLKRRRKISHACVKEKGQLKLSIHMQGRRLKLYVVEAKGLMGKQYRMCDSFIKVSIVPDTSRKCRQKSKTILGSKNPVFHEQFIFCLQEEDEQKRLLVTVWNRPQDSRQSRLLGCMSFGVKTLLGPDKKICGWYYLLGEDLGRTKHLKVGTRQLKRSQEMTLAKPAALLGNQQLQQDMEQIKITIPRGKNGFGFTICCDSPVRVQAVDSGGPAEKAGLQQLDTVLRLNQQPVEDWKCVELAHEIRNCPQEILLLVWRIVPQVKAGLQGLPRRPSCKSTYDLQPPSTRREKSSTGRSWPPEHRQSCHVLYDGNHEFALNGWERYTELGKAPQQHTMPPPSRPPSSSGTDKNYIILTPLNPGGQFLRRVCQENKAPGGNVCKGESCGKKSRLMKTVQTIKSHGSSPQSCPLMGSHIPSSSYGTYVTLAPKVLVFPIFVQPLDLCSPARTLLLSEELLLHETRNKPTEVTLFVYSDLLLFTQEEEPGQCNVFRNPLYLKDVRLQEDSSEDLKFCILYLAEELECVLSLQAHSHEQKTRVCWCLIDNILKQQPRTTPTAPPAESKMLEPEAVKLGAVPSVGQDDSSCLAYPVRDNSIEGLTAEAVAEVQGIAMEQGKQAHHLEGKEQEAPCSGSTAFAIPKLQVDGAFHQDLTCLTSLKLSGPEELAEEEEEEEDSGEAYLARGDRKRCSLFETSVCQPACSLSVQNSLRRRTHSEGSLLQEPRAGHCFTSDTSLNYTEMQGSTPGWTLPSPQSLKKQLMKNGGSIHQLTLLFVGNRKQQQVLDLEGVCDSGAAHKMNKTMAKDVKNRLGLFRKRHEALGSQPESKADKGTKPLRPPPEEALKWGDSLEKLLQHKYGVAAFRSFLCTEFSEENLEFWLACEEYKNIKSQSKMIAKAKKIFTEYIAVQSCKEVNLDSYTREHTKENLQNISWGCFDLAQRRIYGLMEKDSYPRFLRSELYLDLINLRKPSPSL</sequence>
<dbReference type="RefSeq" id="XP_060539882.1">
    <property type="nucleotide sequence ID" value="XM_060683899.1"/>
</dbReference>
<dbReference type="PROSITE" id="PS50004">
    <property type="entry name" value="C2"/>
    <property type="match status" value="1"/>
</dbReference>
<feature type="region of interest" description="Disordered" evidence="1">
    <location>
        <begin position="1257"/>
        <end position="1279"/>
    </location>
</feature>
<feature type="domain" description="RGS" evidence="4">
    <location>
        <begin position="1288"/>
        <end position="1404"/>
    </location>
</feature>
<dbReference type="PRINTS" id="PR01301">
    <property type="entry name" value="RGSPROTEIN"/>
</dbReference>
<protein>
    <submittedName>
        <fullName evidence="6 7">Regulator of G-protein signaling 3 isoform X1</fullName>
    </submittedName>
</protein>
<evidence type="ECO:0000259" key="2">
    <source>
        <dbReference type="PROSITE" id="PS50004"/>
    </source>
</evidence>
<dbReference type="CDD" id="cd08713">
    <property type="entry name" value="RGS_RGS3"/>
    <property type="match status" value="1"/>
</dbReference>
<dbReference type="RefSeq" id="XP_060539884.1">
    <property type="nucleotide sequence ID" value="XM_060683901.1"/>
</dbReference>
<keyword evidence="5" id="KW-1185">Reference proteome</keyword>
<dbReference type="InterPro" id="IPR001478">
    <property type="entry name" value="PDZ"/>
</dbReference>
<dbReference type="Gene3D" id="2.60.40.150">
    <property type="entry name" value="C2 domain"/>
    <property type="match status" value="1"/>
</dbReference>
<dbReference type="Gene3D" id="2.30.42.10">
    <property type="match status" value="1"/>
</dbReference>
<dbReference type="Pfam" id="PF15504">
    <property type="entry name" value="DUF4647"/>
    <property type="match status" value="1"/>
</dbReference>
<dbReference type="InterPro" id="IPR000008">
    <property type="entry name" value="C2_dom"/>
</dbReference>
<feature type="compositionally biased region" description="Polar residues" evidence="1">
    <location>
        <begin position="720"/>
        <end position="730"/>
    </location>
</feature>
<evidence type="ECO:0000313" key="7">
    <source>
        <dbReference type="RefSeq" id="XP_060539883.1"/>
    </source>
</evidence>
<dbReference type="PROSITE" id="PS50106">
    <property type="entry name" value="PDZ"/>
    <property type="match status" value="1"/>
</dbReference>
<dbReference type="Pfam" id="PF00615">
    <property type="entry name" value="RGS"/>
    <property type="match status" value="1"/>
</dbReference>
<dbReference type="InterPro" id="IPR011993">
    <property type="entry name" value="PH-like_dom_sf"/>
</dbReference>
<dbReference type="SMART" id="SM00228">
    <property type="entry name" value="PDZ"/>
    <property type="match status" value="1"/>
</dbReference>
<dbReference type="InterPro" id="IPR016137">
    <property type="entry name" value="RGS"/>
</dbReference>
<dbReference type="InterPro" id="IPR036034">
    <property type="entry name" value="PDZ_sf"/>
</dbReference>
<dbReference type="InterPro" id="IPR024066">
    <property type="entry name" value="RGS_subdom1/3"/>
</dbReference>
<dbReference type="SMART" id="SM00315">
    <property type="entry name" value="RGS"/>
    <property type="match status" value="1"/>
</dbReference>
<gene>
    <name evidence="6 7 8" type="primary">RGS3</name>
</gene>
<dbReference type="Gene3D" id="1.10.167.10">
    <property type="entry name" value="Regulator of G-protein Signalling 4, domain 2"/>
    <property type="match status" value="1"/>
</dbReference>
<evidence type="ECO:0000259" key="3">
    <source>
        <dbReference type="PROSITE" id="PS50106"/>
    </source>
</evidence>
<dbReference type="GeneID" id="117676659"/>
<evidence type="ECO:0000313" key="8">
    <source>
        <dbReference type="RefSeq" id="XP_060539884.1"/>
    </source>
</evidence>
<evidence type="ECO:0000313" key="6">
    <source>
        <dbReference type="RefSeq" id="XP_060539882.1"/>
    </source>
</evidence>
<dbReference type="Gene3D" id="2.30.29.30">
    <property type="entry name" value="Pleckstrin-homology domain (PH domain)/Phosphotyrosine-binding domain (PTB)"/>
    <property type="match status" value="1"/>
</dbReference>
<dbReference type="PROSITE" id="PS50132">
    <property type="entry name" value="RGS"/>
    <property type="match status" value="1"/>
</dbReference>
<organism evidence="5 6">
    <name type="scientific">Pantherophis guttatus</name>
    <name type="common">Corn snake</name>
    <name type="synonym">Elaphe guttata</name>
    <dbReference type="NCBI Taxonomy" id="94885"/>
    <lineage>
        <taxon>Eukaryota</taxon>
        <taxon>Metazoa</taxon>
        <taxon>Chordata</taxon>
        <taxon>Craniata</taxon>
        <taxon>Vertebrata</taxon>
        <taxon>Euteleostomi</taxon>
        <taxon>Lepidosauria</taxon>
        <taxon>Squamata</taxon>
        <taxon>Bifurcata</taxon>
        <taxon>Unidentata</taxon>
        <taxon>Episquamata</taxon>
        <taxon>Toxicofera</taxon>
        <taxon>Serpentes</taxon>
        <taxon>Colubroidea</taxon>
        <taxon>Colubridae</taxon>
        <taxon>Colubrinae</taxon>
        <taxon>Pantherophis</taxon>
    </lineage>
</organism>
<dbReference type="InterPro" id="IPR036305">
    <property type="entry name" value="RGS_sf"/>
</dbReference>
<dbReference type="SUPFAM" id="SSF50156">
    <property type="entry name" value="PDZ domain-like"/>
    <property type="match status" value="1"/>
</dbReference>
<dbReference type="SUPFAM" id="SSF49562">
    <property type="entry name" value="C2 domain (Calcium/lipid-binding domain, CaLB)"/>
    <property type="match status" value="1"/>
</dbReference>
<dbReference type="SUPFAM" id="SSF48097">
    <property type="entry name" value="Regulator of G-protein signaling, RGS"/>
    <property type="match status" value="1"/>
</dbReference>
<feature type="domain" description="PDZ" evidence="3">
    <location>
        <begin position="627"/>
        <end position="704"/>
    </location>
</feature>
<dbReference type="Pfam" id="PF00168">
    <property type="entry name" value="C2"/>
    <property type="match status" value="1"/>
</dbReference>
<reference evidence="6 7" key="1">
    <citation type="submission" date="2025-05" db="UniProtKB">
        <authorList>
            <consortium name="RefSeq"/>
        </authorList>
    </citation>
    <scope>IDENTIFICATION</scope>
    <source>
        <tissue evidence="6 7">Blood</tissue>
    </source>
</reference>
<dbReference type="InterPro" id="IPR029134">
    <property type="entry name" value="DUF4647"/>
</dbReference>
<dbReference type="Pfam" id="PF00595">
    <property type="entry name" value="PDZ"/>
    <property type="match status" value="1"/>
</dbReference>
<dbReference type="SUPFAM" id="SSF50729">
    <property type="entry name" value="PH domain-like"/>
    <property type="match status" value="1"/>
</dbReference>
<dbReference type="PANTHER" id="PTHR46848">
    <property type="entry name" value="REGULATOR OF G-PROTEIN SIGNALING 3"/>
    <property type="match status" value="1"/>
</dbReference>
<feature type="region of interest" description="Disordered" evidence="1">
    <location>
        <begin position="216"/>
        <end position="263"/>
    </location>
</feature>
<evidence type="ECO:0000256" key="1">
    <source>
        <dbReference type="SAM" id="MobiDB-lite"/>
    </source>
</evidence>
<evidence type="ECO:0000313" key="5">
    <source>
        <dbReference type="Proteomes" id="UP001652622"/>
    </source>
</evidence>
<feature type="compositionally biased region" description="Basic and acidic residues" evidence="1">
    <location>
        <begin position="731"/>
        <end position="747"/>
    </location>
</feature>
<dbReference type="InterPro" id="IPR034951">
    <property type="entry name" value="RGS_RGS3"/>
</dbReference>
<dbReference type="InterPro" id="IPR044926">
    <property type="entry name" value="RGS_subdomain_2"/>
</dbReference>
<name>A0ABM3YUT2_PANGU</name>
<dbReference type="RefSeq" id="XP_060539883.1">
    <property type="nucleotide sequence ID" value="XM_060683900.1"/>
</dbReference>
<feature type="compositionally biased region" description="Polar residues" evidence="1">
    <location>
        <begin position="244"/>
        <end position="255"/>
    </location>
</feature>
<feature type="region of interest" description="Disordered" evidence="1">
    <location>
        <begin position="773"/>
        <end position="793"/>
    </location>
</feature>
<dbReference type="InterPro" id="IPR035892">
    <property type="entry name" value="C2_domain_sf"/>
</dbReference>
<dbReference type="Proteomes" id="UP001652622">
    <property type="component" value="Unplaced"/>
</dbReference>
<feature type="compositionally biased region" description="Basic and acidic residues" evidence="1">
    <location>
        <begin position="1266"/>
        <end position="1279"/>
    </location>
</feature>
<feature type="domain" description="C2" evidence="2">
    <location>
        <begin position="460"/>
        <end position="579"/>
    </location>
</feature>
<dbReference type="CDD" id="cd06711">
    <property type="entry name" value="PDZ_RGS3-like"/>
    <property type="match status" value="1"/>
</dbReference>